<reference evidence="2" key="1">
    <citation type="submission" date="2023-08" db="EMBL/GenBank/DDBJ databases">
        <title>A de novo genome assembly of Solanum verrucosum Schlechtendal, a Mexican diploid species geographically isolated from the other diploid A-genome species in potato relatives.</title>
        <authorList>
            <person name="Hosaka K."/>
        </authorList>
    </citation>
    <scope>NUCLEOTIDE SEQUENCE</scope>
    <source>
        <tissue evidence="2">Young leaves</tissue>
    </source>
</reference>
<dbReference type="FunFam" id="1.10.340.70:FF:000001">
    <property type="entry name" value="Retrovirus-related Pol polyprotein from transposon gypsy-like Protein"/>
    <property type="match status" value="1"/>
</dbReference>
<dbReference type="InterPro" id="IPR001584">
    <property type="entry name" value="Integrase_cat-core"/>
</dbReference>
<dbReference type="Gene3D" id="3.30.420.10">
    <property type="entry name" value="Ribonuclease H-like superfamily/Ribonuclease H"/>
    <property type="match status" value="1"/>
</dbReference>
<dbReference type="InterPro" id="IPR012337">
    <property type="entry name" value="RNaseH-like_sf"/>
</dbReference>
<dbReference type="Pfam" id="PF17921">
    <property type="entry name" value="Integrase_H2C2"/>
    <property type="match status" value="1"/>
</dbReference>
<dbReference type="SUPFAM" id="SSF53098">
    <property type="entry name" value="Ribonuclease H-like"/>
    <property type="match status" value="1"/>
</dbReference>
<evidence type="ECO:0000259" key="1">
    <source>
        <dbReference type="PROSITE" id="PS50994"/>
    </source>
</evidence>
<protein>
    <recommendedName>
        <fullName evidence="1">Integrase catalytic domain-containing protein</fullName>
    </recommendedName>
</protein>
<gene>
    <name evidence="2" type="ORF">MTR67_017667</name>
</gene>
<dbReference type="AlphaFoldDB" id="A0AAF0QIC9"/>
<evidence type="ECO:0000313" key="3">
    <source>
        <dbReference type="Proteomes" id="UP001234989"/>
    </source>
</evidence>
<sequence>MLNTFQVLTHTCATSSRDVGSDGGVTVQNGAKSSLVVEVKEKQGSDPILLELKGAVHNQRVEVFSQGADGVLHYQGRLCVPDVGELRQYMLAEAHNSRYSIHQGATKMYRDLREVYWWNGMKSDIANFVAKCPNCQQVKVEHQKPGGMTQVIDIPTWNWEVINMDFIIGLPRTRRQHDFIWVIVDRVTKSSRFLAVKTTDSAEDYAKLYINEIVRFHGVPLSIISNKGSQFTSYFWKSFQNGVGTQVNLSTTFHPQTDGQAERTIQTLEDMLRACMIDFKGSWDDHIPLIEFAYNNSYHSSIQMAPYEVLFGHRCRSPVGWFEVGEAALIGPDSVLDVMGKVKLIIDRLKTAQSRQKSYAYV</sequence>
<proteinExistence type="predicted"/>
<evidence type="ECO:0000313" key="2">
    <source>
        <dbReference type="EMBL" id="WMV24282.1"/>
    </source>
</evidence>
<name>A0AAF0QIC9_SOLVR</name>
<feature type="domain" description="Integrase catalytic" evidence="1">
    <location>
        <begin position="151"/>
        <end position="314"/>
    </location>
</feature>
<organism evidence="2 3">
    <name type="scientific">Solanum verrucosum</name>
    <dbReference type="NCBI Taxonomy" id="315347"/>
    <lineage>
        <taxon>Eukaryota</taxon>
        <taxon>Viridiplantae</taxon>
        <taxon>Streptophyta</taxon>
        <taxon>Embryophyta</taxon>
        <taxon>Tracheophyta</taxon>
        <taxon>Spermatophyta</taxon>
        <taxon>Magnoliopsida</taxon>
        <taxon>eudicotyledons</taxon>
        <taxon>Gunneridae</taxon>
        <taxon>Pentapetalae</taxon>
        <taxon>asterids</taxon>
        <taxon>lamiids</taxon>
        <taxon>Solanales</taxon>
        <taxon>Solanaceae</taxon>
        <taxon>Solanoideae</taxon>
        <taxon>Solaneae</taxon>
        <taxon>Solanum</taxon>
    </lineage>
</organism>
<keyword evidence="3" id="KW-1185">Reference proteome</keyword>
<accession>A0AAF0QIC9</accession>
<dbReference type="PROSITE" id="PS50994">
    <property type="entry name" value="INTEGRASE"/>
    <property type="match status" value="1"/>
</dbReference>
<dbReference type="Gene3D" id="1.10.340.70">
    <property type="match status" value="1"/>
</dbReference>
<dbReference type="InterPro" id="IPR041588">
    <property type="entry name" value="Integrase_H2C2"/>
</dbReference>
<dbReference type="Proteomes" id="UP001234989">
    <property type="component" value="Chromosome 4"/>
</dbReference>
<dbReference type="PANTHER" id="PTHR45835:SF91">
    <property type="entry name" value="RETROTRANSPOSON, TY3-GYPSY SUBCLASS-LIKE PROTEIN"/>
    <property type="match status" value="1"/>
</dbReference>
<dbReference type="GO" id="GO:0015074">
    <property type="term" value="P:DNA integration"/>
    <property type="evidence" value="ECO:0007669"/>
    <property type="project" value="InterPro"/>
</dbReference>
<dbReference type="PANTHER" id="PTHR45835">
    <property type="entry name" value="YALI0A06105P"/>
    <property type="match status" value="1"/>
</dbReference>
<dbReference type="GO" id="GO:0003676">
    <property type="term" value="F:nucleic acid binding"/>
    <property type="evidence" value="ECO:0007669"/>
    <property type="project" value="InterPro"/>
</dbReference>
<dbReference type="EMBL" id="CP133615">
    <property type="protein sequence ID" value="WMV24282.1"/>
    <property type="molecule type" value="Genomic_DNA"/>
</dbReference>
<dbReference type="InterPro" id="IPR036397">
    <property type="entry name" value="RNaseH_sf"/>
</dbReference>